<evidence type="ECO:0000313" key="2">
    <source>
        <dbReference type="EMBL" id="VDO90189.1"/>
    </source>
</evidence>
<evidence type="ECO:0000313" key="3">
    <source>
        <dbReference type="Proteomes" id="UP000050761"/>
    </source>
</evidence>
<dbReference type="EMBL" id="UZAH01027269">
    <property type="protein sequence ID" value="VDO90189.1"/>
    <property type="molecule type" value="Genomic_DNA"/>
</dbReference>
<dbReference type="InterPro" id="IPR011333">
    <property type="entry name" value="SKP1/BTB/POZ_sf"/>
</dbReference>
<dbReference type="AlphaFoldDB" id="A0A183FUK3"/>
<dbReference type="GO" id="GO:0005737">
    <property type="term" value="C:cytoplasm"/>
    <property type="evidence" value="ECO:0007669"/>
    <property type="project" value="TreeGrafter"/>
</dbReference>
<protein>
    <submittedName>
        <fullName evidence="4">BTB domain-containing protein</fullName>
    </submittedName>
</protein>
<dbReference type="InterPro" id="IPR000210">
    <property type="entry name" value="BTB/POZ_dom"/>
</dbReference>
<dbReference type="PANTHER" id="PTHR46306:SF1">
    <property type="entry name" value="BTB_POZ DOMAIN-CONTAINING PROTEIN 9"/>
    <property type="match status" value="1"/>
</dbReference>
<dbReference type="InterPro" id="IPR052407">
    <property type="entry name" value="BTB_POZ_domain_cont_9"/>
</dbReference>
<accession>A0A183FUK3</accession>
<dbReference type="PANTHER" id="PTHR46306">
    <property type="entry name" value="BTB/POZ DOMAIN-CONTAINING PROTEIN 9"/>
    <property type="match status" value="1"/>
</dbReference>
<name>A0A183FUK3_HELPZ</name>
<accession>A0A3P7ZIN7</accession>
<dbReference type="WBParaSite" id="HPBE_0001188901-mRNA-1">
    <property type="protein sequence ID" value="HPBE_0001188901-mRNA-1"/>
    <property type="gene ID" value="HPBE_0001188901"/>
</dbReference>
<proteinExistence type="predicted"/>
<dbReference type="SUPFAM" id="SSF54695">
    <property type="entry name" value="POZ domain"/>
    <property type="match status" value="1"/>
</dbReference>
<feature type="domain" description="BTB" evidence="1">
    <location>
        <begin position="44"/>
        <end position="108"/>
    </location>
</feature>
<evidence type="ECO:0000259" key="1">
    <source>
        <dbReference type="PROSITE" id="PS50097"/>
    </source>
</evidence>
<evidence type="ECO:0000313" key="4">
    <source>
        <dbReference type="WBParaSite" id="HPBE_0001188901-mRNA-1"/>
    </source>
</evidence>
<reference evidence="2 3" key="1">
    <citation type="submission" date="2018-11" db="EMBL/GenBank/DDBJ databases">
        <authorList>
            <consortium name="Pathogen Informatics"/>
        </authorList>
    </citation>
    <scope>NUCLEOTIDE SEQUENCE [LARGE SCALE GENOMIC DNA]</scope>
</reference>
<organism evidence="3 4">
    <name type="scientific">Heligmosomoides polygyrus</name>
    <name type="common">Parasitic roundworm</name>
    <dbReference type="NCBI Taxonomy" id="6339"/>
    <lineage>
        <taxon>Eukaryota</taxon>
        <taxon>Metazoa</taxon>
        <taxon>Ecdysozoa</taxon>
        <taxon>Nematoda</taxon>
        <taxon>Chromadorea</taxon>
        <taxon>Rhabditida</taxon>
        <taxon>Rhabditina</taxon>
        <taxon>Rhabditomorpha</taxon>
        <taxon>Strongyloidea</taxon>
        <taxon>Heligmosomidae</taxon>
        <taxon>Heligmosomoides</taxon>
    </lineage>
</organism>
<dbReference type="Pfam" id="PF00651">
    <property type="entry name" value="BTB"/>
    <property type="match status" value="1"/>
</dbReference>
<reference evidence="4" key="2">
    <citation type="submission" date="2019-09" db="UniProtKB">
        <authorList>
            <consortium name="WormBaseParasite"/>
        </authorList>
    </citation>
    <scope>IDENTIFICATION</scope>
</reference>
<dbReference type="OrthoDB" id="5830191at2759"/>
<keyword evidence="3" id="KW-1185">Reference proteome</keyword>
<dbReference type="Gene3D" id="3.30.710.10">
    <property type="entry name" value="Potassium Channel Kv1.1, Chain A"/>
    <property type="match status" value="1"/>
</dbReference>
<dbReference type="Proteomes" id="UP000050761">
    <property type="component" value="Unassembled WGS sequence"/>
</dbReference>
<dbReference type="PROSITE" id="PS50097">
    <property type="entry name" value="BTB"/>
    <property type="match status" value="1"/>
</dbReference>
<gene>
    <name evidence="2" type="ORF">HPBE_LOCUS11888</name>
</gene>
<dbReference type="SMART" id="SM00225">
    <property type="entry name" value="BTB"/>
    <property type="match status" value="1"/>
</dbReference>
<sequence>MSTATSTLNGEQCRDKEHSAALINSDQDFMDGLVRVLFRNRELADICFVLRGVRFYAHRVILAFRCEYFKYADCSESTEPETKLSGTMYSPFLVVLKYIYGVRFDLSLYGAKELVAILRLAHEYGLTKLQQAAAEILEVISRFYEKPGLTNGRR</sequence>